<name>A0A937KAP5_9BACT</name>
<proteinExistence type="predicted"/>
<keyword evidence="3" id="KW-1185">Reference proteome</keyword>
<evidence type="ECO:0000313" key="3">
    <source>
        <dbReference type="Proteomes" id="UP000614216"/>
    </source>
</evidence>
<accession>A0A937KAP5</accession>
<dbReference type="Proteomes" id="UP000614216">
    <property type="component" value="Unassembled WGS sequence"/>
</dbReference>
<dbReference type="AlphaFoldDB" id="A0A937KAP5"/>
<evidence type="ECO:0000256" key="1">
    <source>
        <dbReference type="SAM" id="SignalP"/>
    </source>
</evidence>
<evidence type="ECO:0008006" key="4">
    <source>
        <dbReference type="Google" id="ProtNLM"/>
    </source>
</evidence>
<dbReference type="RefSeq" id="WP_202854269.1">
    <property type="nucleotide sequence ID" value="NZ_JAEUGD010000001.1"/>
</dbReference>
<evidence type="ECO:0000313" key="2">
    <source>
        <dbReference type="EMBL" id="MBL6444724.1"/>
    </source>
</evidence>
<protein>
    <recommendedName>
        <fullName evidence="4">Outer membrane protein beta-barrel domain-containing protein</fullName>
    </recommendedName>
</protein>
<feature type="chain" id="PRO_5036999051" description="Outer membrane protein beta-barrel domain-containing protein" evidence="1">
    <location>
        <begin position="20"/>
        <end position="78"/>
    </location>
</feature>
<sequence length="78" mass="8800">MKIRSILLFTIVVMNGSLAQVQQPNAVKDRAQKTSAIASIKHTIQAEYLTLTMSIGFRLKYRTVVCFKANVQKQDQTD</sequence>
<comment type="caution">
    <text evidence="2">The sequence shown here is derived from an EMBL/GenBank/DDBJ whole genome shotgun (WGS) entry which is preliminary data.</text>
</comment>
<feature type="signal peptide" evidence="1">
    <location>
        <begin position="1"/>
        <end position="19"/>
    </location>
</feature>
<gene>
    <name evidence="2" type="ORF">JMN32_00280</name>
</gene>
<keyword evidence="1" id="KW-0732">Signal</keyword>
<reference evidence="2" key="1">
    <citation type="submission" date="2021-01" db="EMBL/GenBank/DDBJ databases">
        <title>Fulvivirga kasyanovii gen. nov., sp nov., a novel member of the phylum Bacteroidetes isolated from seawater in a mussel farm.</title>
        <authorList>
            <person name="Zhao L.-H."/>
            <person name="Wang Z.-J."/>
        </authorList>
    </citation>
    <scope>NUCLEOTIDE SEQUENCE</scope>
    <source>
        <strain evidence="2">29W222</strain>
    </source>
</reference>
<dbReference type="EMBL" id="JAEUGD010000001">
    <property type="protein sequence ID" value="MBL6444724.1"/>
    <property type="molecule type" value="Genomic_DNA"/>
</dbReference>
<organism evidence="2 3">
    <name type="scientific">Fulvivirga marina</name>
    <dbReference type="NCBI Taxonomy" id="2494733"/>
    <lineage>
        <taxon>Bacteria</taxon>
        <taxon>Pseudomonadati</taxon>
        <taxon>Bacteroidota</taxon>
        <taxon>Cytophagia</taxon>
        <taxon>Cytophagales</taxon>
        <taxon>Fulvivirgaceae</taxon>
        <taxon>Fulvivirga</taxon>
    </lineage>
</organism>